<evidence type="ECO:0000313" key="1">
    <source>
        <dbReference type="EMBL" id="VFQ81591.1"/>
    </source>
</evidence>
<reference evidence="1 2" key="1">
    <citation type="submission" date="2018-04" db="EMBL/GenBank/DDBJ databases">
        <authorList>
            <person name="Vogel A."/>
        </authorList>
    </citation>
    <scope>NUCLEOTIDE SEQUENCE [LARGE SCALE GENOMIC DNA]</scope>
</reference>
<dbReference type="Proteomes" id="UP000595140">
    <property type="component" value="Unassembled WGS sequence"/>
</dbReference>
<sequence length="117" mass="12241">MAFILGSILRYQAILFASHALFHGVADMRAARGDAVGAARARSIARALDRASGLGLWGLATNPGALVEAFEAIKREVLGGGDLVKDLVLLGGSVAVNIYLKNDKWTSNTKGLFVSAS</sequence>
<gene>
    <name evidence="1" type="ORF">CCAM_LOCUS23367</name>
</gene>
<protein>
    <submittedName>
        <fullName evidence="1">Uncharacterized protein</fullName>
    </submittedName>
</protein>
<accession>A0A484LYE5</accession>
<name>A0A484LYE5_9ASTE</name>
<evidence type="ECO:0000313" key="2">
    <source>
        <dbReference type="Proteomes" id="UP000595140"/>
    </source>
</evidence>
<keyword evidence="2" id="KW-1185">Reference proteome</keyword>
<proteinExistence type="predicted"/>
<dbReference type="AlphaFoldDB" id="A0A484LYE5"/>
<dbReference type="EMBL" id="OOIL02002240">
    <property type="protein sequence ID" value="VFQ81591.1"/>
    <property type="molecule type" value="Genomic_DNA"/>
</dbReference>
<dbReference type="PANTHER" id="PTHR36806">
    <property type="entry name" value="ADENINE PHOSPHORIBOSYLTRANSFERASE"/>
    <property type="match status" value="1"/>
</dbReference>
<organism evidence="1 2">
    <name type="scientific">Cuscuta campestris</name>
    <dbReference type="NCBI Taxonomy" id="132261"/>
    <lineage>
        <taxon>Eukaryota</taxon>
        <taxon>Viridiplantae</taxon>
        <taxon>Streptophyta</taxon>
        <taxon>Embryophyta</taxon>
        <taxon>Tracheophyta</taxon>
        <taxon>Spermatophyta</taxon>
        <taxon>Magnoliopsida</taxon>
        <taxon>eudicotyledons</taxon>
        <taxon>Gunneridae</taxon>
        <taxon>Pentapetalae</taxon>
        <taxon>asterids</taxon>
        <taxon>lamiids</taxon>
        <taxon>Solanales</taxon>
        <taxon>Convolvulaceae</taxon>
        <taxon>Cuscuteae</taxon>
        <taxon>Cuscuta</taxon>
        <taxon>Cuscuta subgen. Grammica</taxon>
        <taxon>Cuscuta sect. Cleistogrammica</taxon>
    </lineage>
</organism>